<dbReference type="PANTHER" id="PTHR47099">
    <property type="entry name" value="METHYLCOBAMIDE:COM METHYLTRANSFERASE MTBA"/>
    <property type="match status" value="1"/>
</dbReference>
<protein>
    <recommendedName>
        <fullName evidence="1">Uroporphyrinogen decarboxylase (URO-D) domain-containing protein</fullName>
    </recommendedName>
</protein>
<dbReference type="InterPro" id="IPR052024">
    <property type="entry name" value="Methanogen_methyltrans"/>
</dbReference>
<dbReference type="GO" id="GO:0006779">
    <property type="term" value="P:porphyrin-containing compound biosynthetic process"/>
    <property type="evidence" value="ECO:0007669"/>
    <property type="project" value="InterPro"/>
</dbReference>
<reference evidence="2 3" key="1">
    <citation type="submission" date="2019-08" db="EMBL/GenBank/DDBJ databases">
        <title>In-depth cultivation of the pig gut microbiome towards novel bacterial diversity and tailored functional studies.</title>
        <authorList>
            <person name="Wylensek D."/>
            <person name="Hitch T.C.A."/>
            <person name="Clavel T."/>
        </authorList>
    </citation>
    <scope>NUCLEOTIDE SEQUENCE [LARGE SCALE GENOMIC DNA]</scope>
    <source>
        <strain evidence="2 3">BBE-744-WT-12</strain>
    </source>
</reference>
<dbReference type="SUPFAM" id="SSF51726">
    <property type="entry name" value="UROD/MetE-like"/>
    <property type="match status" value="1"/>
</dbReference>
<dbReference type="AlphaFoldDB" id="A0A844G1P6"/>
<name>A0A844G1P6_9BACT</name>
<gene>
    <name evidence="2" type="ORF">FYJ85_05915</name>
</gene>
<dbReference type="GO" id="GO:0004853">
    <property type="term" value="F:uroporphyrinogen decarboxylase activity"/>
    <property type="evidence" value="ECO:0007669"/>
    <property type="project" value="InterPro"/>
</dbReference>
<dbReference type="RefSeq" id="WP_106054481.1">
    <property type="nucleotide sequence ID" value="NZ_DBFCGB010000119.1"/>
</dbReference>
<evidence type="ECO:0000313" key="3">
    <source>
        <dbReference type="Proteomes" id="UP000435649"/>
    </source>
</evidence>
<evidence type="ECO:0000259" key="1">
    <source>
        <dbReference type="Pfam" id="PF01208"/>
    </source>
</evidence>
<feature type="domain" description="Uroporphyrinogen decarboxylase (URO-D)" evidence="1">
    <location>
        <begin position="153"/>
        <end position="353"/>
    </location>
</feature>
<proteinExistence type="predicted"/>
<accession>A0A844G1P6</accession>
<dbReference type="PANTHER" id="PTHR47099:SF1">
    <property type="entry name" value="METHYLCOBAMIDE:COM METHYLTRANSFERASE MTBA"/>
    <property type="match status" value="1"/>
</dbReference>
<comment type="caution">
    <text evidence="2">The sequence shown here is derived from an EMBL/GenBank/DDBJ whole genome shotgun (WGS) entry which is preliminary data.</text>
</comment>
<dbReference type="EMBL" id="VUNS01000004">
    <property type="protein sequence ID" value="MST96581.1"/>
    <property type="molecule type" value="Genomic_DNA"/>
</dbReference>
<organism evidence="2 3">
    <name type="scientific">Victivallis lenta</name>
    <dbReference type="NCBI Taxonomy" id="2606640"/>
    <lineage>
        <taxon>Bacteria</taxon>
        <taxon>Pseudomonadati</taxon>
        <taxon>Lentisphaerota</taxon>
        <taxon>Lentisphaeria</taxon>
        <taxon>Victivallales</taxon>
        <taxon>Victivallaceae</taxon>
        <taxon>Victivallis</taxon>
    </lineage>
</organism>
<dbReference type="InterPro" id="IPR000257">
    <property type="entry name" value="Uroporphyrinogen_deCOase"/>
</dbReference>
<keyword evidence="3" id="KW-1185">Reference proteome</keyword>
<dbReference type="Gene3D" id="3.20.20.210">
    <property type="match status" value="1"/>
</dbReference>
<dbReference type="Proteomes" id="UP000435649">
    <property type="component" value="Unassembled WGS sequence"/>
</dbReference>
<evidence type="ECO:0000313" key="2">
    <source>
        <dbReference type="EMBL" id="MST96581.1"/>
    </source>
</evidence>
<dbReference type="Pfam" id="PF01208">
    <property type="entry name" value="URO-D"/>
    <property type="match status" value="1"/>
</dbReference>
<sequence>MDQRENILKLWRREGFEFQPVHFDLCPALERKFHEVYGEEADYRDVFEFPFRNLRTGFLRQEFRDWNERCYSGREFLPGTSFSIWGVAHEPTPESMHMSRMYHPMQNFTTEEEFASYPYPEFDPSQAEECRREVEALHARGIAAMVPLNCTIWETAWYMRSMEEMMVGMMTDDPLTERHFERITVLAEQRAAAFASCGADLLHLGDDIGMQQTIMMSHELYRKHLKPRLARVVQAAKAAKPDMVITYHSCGYVTPFITDLMEAGVEVLNPVQPECMDFAEIHAEYGKKLSFWGTVGTQSTMPFGTPDEVKAVVRRNLEIAGEAGGLLCTPTHLLEPEVPWENIEAYVEACREFRLA</sequence>
<dbReference type="InterPro" id="IPR038071">
    <property type="entry name" value="UROD/MetE-like_sf"/>
</dbReference>